<dbReference type="Proteomes" id="UP001295469">
    <property type="component" value="Chromosome C09"/>
</dbReference>
<protein>
    <submittedName>
        <fullName evidence="1">(rape) hypothetical protein</fullName>
    </submittedName>
</protein>
<reference evidence="1" key="1">
    <citation type="submission" date="2021-01" db="EMBL/GenBank/DDBJ databases">
        <authorList>
            <consortium name="Genoscope - CEA"/>
            <person name="William W."/>
        </authorList>
    </citation>
    <scope>NUCLEOTIDE SEQUENCE</scope>
</reference>
<sequence>MCEMYLPDESLDRAFFFFLISPWIKFRSRRFVLDSCPPKRYGFINSSPLRSNLRPTTTTIKHSMFILL</sequence>
<dbReference type="AlphaFoldDB" id="A0A816J372"/>
<accession>A0A816J372</accession>
<proteinExistence type="predicted"/>
<gene>
    <name evidence="1" type="ORF">DARMORV10_C09P52820.1</name>
</gene>
<evidence type="ECO:0000313" key="1">
    <source>
        <dbReference type="EMBL" id="CAF1771915.1"/>
    </source>
</evidence>
<dbReference type="EMBL" id="HG994373">
    <property type="protein sequence ID" value="CAF1771915.1"/>
    <property type="molecule type" value="Genomic_DNA"/>
</dbReference>
<organism evidence="1">
    <name type="scientific">Brassica napus</name>
    <name type="common">Rape</name>
    <dbReference type="NCBI Taxonomy" id="3708"/>
    <lineage>
        <taxon>Eukaryota</taxon>
        <taxon>Viridiplantae</taxon>
        <taxon>Streptophyta</taxon>
        <taxon>Embryophyta</taxon>
        <taxon>Tracheophyta</taxon>
        <taxon>Spermatophyta</taxon>
        <taxon>Magnoliopsida</taxon>
        <taxon>eudicotyledons</taxon>
        <taxon>Gunneridae</taxon>
        <taxon>Pentapetalae</taxon>
        <taxon>rosids</taxon>
        <taxon>malvids</taxon>
        <taxon>Brassicales</taxon>
        <taxon>Brassicaceae</taxon>
        <taxon>Brassiceae</taxon>
        <taxon>Brassica</taxon>
    </lineage>
</organism>
<name>A0A816J372_BRANA</name>